<dbReference type="InterPro" id="IPR029069">
    <property type="entry name" value="HotDog_dom_sf"/>
</dbReference>
<gene>
    <name evidence="4" type="ordered locus">FraEuI1c_0604</name>
</gene>
<feature type="domain" description="Acyl-CoA thioesterase-like C-terminal" evidence="3">
    <location>
        <begin position="166"/>
        <end position="300"/>
    </location>
</feature>
<sequence>MSASTVDAESAGTDELVAAMAQLAATATSGPDLPLPRHSEPAAGLRQFGTLAEVLAVLDLAGDVTPPVPVRSLPNAFGGVLGAQQLAQQIVLAERLAPGRSVQTLHAVFPNPSRWERPVDADFEWLQAGRTFANLTLTFRQDGRAISRSDVLLAADGPDFVRHEPDRPEGWTGPEAARPVDHPMMPWEVRTGPGPTPFSVDHWQRIPAAPDDPTVARALAAYASEPLLVPRVMADHVARGEVRIAPGSRLAANIIAETVTFVEELDAREWHLVRVSSPHAGRGRVLGRGEVFRADGRLCAVFECVAMLRVLPPRPEEV</sequence>
<dbReference type="HOGENOM" id="CLU_072536_0_0_11"/>
<dbReference type="Proteomes" id="UP000002484">
    <property type="component" value="Chromosome"/>
</dbReference>
<dbReference type="InParanoid" id="E3JCI6"/>
<dbReference type="PANTHER" id="PTHR11066">
    <property type="entry name" value="ACYL-COA THIOESTERASE"/>
    <property type="match status" value="1"/>
</dbReference>
<dbReference type="AlphaFoldDB" id="E3JCI6"/>
<keyword evidence="5" id="KW-1185">Reference proteome</keyword>
<dbReference type="InterPro" id="IPR003703">
    <property type="entry name" value="Acyl_CoA_thio"/>
</dbReference>
<dbReference type="Gene3D" id="2.40.160.210">
    <property type="entry name" value="Acyl-CoA thioesterase, double hotdog domain"/>
    <property type="match status" value="1"/>
</dbReference>
<protein>
    <recommendedName>
        <fullName evidence="3">Acyl-CoA thioesterase-like C-terminal domain-containing protein</fullName>
    </recommendedName>
</protein>
<evidence type="ECO:0000256" key="2">
    <source>
        <dbReference type="SAM" id="MobiDB-lite"/>
    </source>
</evidence>
<dbReference type="InterPro" id="IPR049450">
    <property type="entry name" value="ACOT8-like_C"/>
</dbReference>
<dbReference type="CDD" id="cd03444">
    <property type="entry name" value="Thioesterase_II_repeat1"/>
    <property type="match status" value="1"/>
</dbReference>
<dbReference type="GO" id="GO:0047617">
    <property type="term" value="F:fatty acyl-CoA hydrolase activity"/>
    <property type="evidence" value="ECO:0007669"/>
    <property type="project" value="InterPro"/>
</dbReference>
<dbReference type="SUPFAM" id="SSF54637">
    <property type="entry name" value="Thioesterase/thiol ester dehydrase-isomerase"/>
    <property type="match status" value="2"/>
</dbReference>
<organism evidence="4 5">
    <name type="scientific">Pseudofrankia inefficax (strain DSM 45817 / CECT 9037 / DDB 130130 / EuI1c)</name>
    <name type="common">Frankia inefficax</name>
    <dbReference type="NCBI Taxonomy" id="298654"/>
    <lineage>
        <taxon>Bacteria</taxon>
        <taxon>Bacillati</taxon>
        <taxon>Actinomycetota</taxon>
        <taxon>Actinomycetes</taxon>
        <taxon>Frankiales</taxon>
        <taxon>Frankiaceae</taxon>
        <taxon>Pseudofrankia</taxon>
    </lineage>
</organism>
<evidence type="ECO:0000259" key="3">
    <source>
        <dbReference type="Pfam" id="PF20789"/>
    </source>
</evidence>
<reference evidence="4 5" key="1">
    <citation type="submission" date="2010-10" db="EMBL/GenBank/DDBJ databases">
        <title>Complete sequence of Frankia sp. EuI1c.</title>
        <authorList>
            <consortium name="US DOE Joint Genome Institute"/>
            <person name="Lucas S."/>
            <person name="Copeland A."/>
            <person name="Lapidus A."/>
            <person name="Cheng J.-F."/>
            <person name="Bruce D."/>
            <person name="Goodwin L."/>
            <person name="Pitluck S."/>
            <person name="Chertkov O."/>
            <person name="Detter J.C."/>
            <person name="Han C."/>
            <person name="Tapia R."/>
            <person name="Land M."/>
            <person name="Hauser L."/>
            <person name="Jeffries C."/>
            <person name="Kyrpides N."/>
            <person name="Ivanova N."/>
            <person name="Mikhailova N."/>
            <person name="Beauchemin N."/>
            <person name="Sen A."/>
            <person name="Sur S.A."/>
            <person name="Gtari M."/>
            <person name="Wall L."/>
            <person name="Tisa L."/>
            <person name="Woyke T."/>
        </authorList>
    </citation>
    <scope>NUCLEOTIDE SEQUENCE [LARGE SCALE GENOMIC DNA]</scope>
    <source>
        <strain evidence="5">DSM 45817 / CECT 9037 / EuI1c</strain>
    </source>
</reference>
<dbReference type="KEGG" id="fri:FraEuI1c_0604"/>
<dbReference type="RefSeq" id="WP_013421804.1">
    <property type="nucleotide sequence ID" value="NC_014666.1"/>
</dbReference>
<dbReference type="EMBL" id="CP002299">
    <property type="protein sequence ID" value="ADP78682.1"/>
    <property type="molecule type" value="Genomic_DNA"/>
</dbReference>
<accession>E3JCI6</accession>
<feature type="region of interest" description="Disordered" evidence="2">
    <location>
        <begin position="159"/>
        <end position="180"/>
    </location>
</feature>
<evidence type="ECO:0000313" key="4">
    <source>
        <dbReference type="EMBL" id="ADP78682.1"/>
    </source>
</evidence>
<dbReference type="STRING" id="298654.FraEuI1c_0604"/>
<dbReference type="GO" id="GO:0006637">
    <property type="term" value="P:acyl-CoA metabolic process"/>
    <property type="evidence" value="ECO:0007669"/>
    <property type="project" value="InterPro"/>
</dbReference>
<dbReference type="GO" id="GO:0009062">
    <property type="term" value="P:fatty acid catabolic process"/>
    <property type="evidence" value="ECO:0007669"/>
    <property type="project" value="TreeGrafter"/>
</dbReference>
<comment type="similarity">
    <text evidence="1">Belongs to the C/M/P thioester hydrolase family.</text>
</comment>
<proteinExistence type="inferred from homology"/>
<evidence type="ECO:0000256" key="1">
    <source>
        <dbReference type="ARBA" id="ARBA00006538"/>
    </source>
</evidence>
<dbReference type="Pfam" id="PF20789">
    <property type="entry name" value="4HBT_3C"/>
    <property type="match status" value="1"/>
</dbReference>
<evidence type="ECO:0000313" key="5">
    <source>
        <dbReference type="Proteomes" id="UP000002484"/>
    </source>
</evidence>
<dbReference type="PANTHER" id="PTHR11066:SF34">
    <property type="entry name" value="ACYL-COENZYME A THIOESTERASE 8"/>
    <property type="match status" value="1"/>
</dbReference>
<feature type="compositionally biased region" description="Basic and acidic residues" evidence="2">
    <location>
        <begin position="159"/>
        <end position="169"/>
    </location>
</feature>
<dbReference type="InterPro" id="IPR042171">
    <property type="entry name" value="Acyl-CoA_hotdog"/>
</dbReference>
<dbReference type="eggNOG" id="COG1946">
    <property type="taxonomic scope" value="Bacteria"/>
</dbReference>
<name>E3JCI6_PSEI1</name>